<dbReference type="EMBL" id="CAJNRD030001120">
    <property type="protein sequence ID" value="CAG5092916.1"/>
    <property type="molecule type" value="Genomic_DNA"/>
</dbReference>
<dbReference type="AlphaFoldDB" id="A0A8J2HBZ9"/>
<sequence>MAPSMEQSSDLVSREGPRVIDYLIDFFIYLKKTTGFRGDHFRAPEELRRTFEKMEFFKIPRQLWMAILNAAMKIVAEFPRMEDLDELISLIVTVVIYLVQYLLKNFFLRAALFLLSKVASPVISTIIVCIYHFVTWAMVRLLNYIKPKVEEYARNSHNVMKVKPNCSLLISSKNNSKICNFCDNNSLTMVEHDGLTELDYFCDFMQYLHAETAFQPEYFQPSEELEMSLKKLELHQLPLKIWEVILTSAQKLAFLVINNPTTKQFVSLFTELVIGLAHVLCDILTKRGLLFTLSKITSPVLSIISIVIFYVIKWAIIPLLQVAKPKIEKYVEFVTEQLKLVFTKISLLQIKNNK</sequence>
<keyword evidence="1" id="KW-1133">Transmembrane helix</keyword>
<evidence type="ECO:0000256" key="1">
    <source>
        <dbReference type="SAM" id="Phobius"/>
    </source>
</evidence>
<accession>A0A8J2HBZ9</accession>
<feature type="transmembrane region" description="Helical" evidence="1">
    <location>
        <begin position="296"/>
        <end position="316"/>
    </location>
</feature>
<keyword evidence="1" id="KW-0472">Membrane</keyword>
<evidence type="ECO:0000313" key="2">
    <source>
        <dbReference type="EMBL" id="CAG5092916.1"/>
    </source>
</evidence>
<gene>
    <name evidence="2" type="ORF">HICCMSTLAB_LOCUS6435</name>
</gene>
<keyword evidence="3" id="KW-1185">Reference proteome</keyword>
<evidence type="ECO:0000313" key="3">
    <source>
        <dbReference type="Proteomes" id="UP000786811"/>
    </source>
</evidence>
<organism evidence="2 3">
    <name type="scientific">Cotesia congregata</name>
    <name type="common">Parasitoid wasp</name>
    <name type="synonym">Apanteles congregatus</name>
    <dbReference type="NCBI Taxonomy" id="51543"/>
    <lineage>
        <taxon>Eukaryota</taxon>
        <taxon>Metazoa</taxon>
        <taxon>Ecdysozoa</taxon>
        <taxon>Arthropoda</taxon>
        <taxon>Hexapoda</taxon>
        <taxon>Insecta</taxon>
        <taxon>Pterygota</taxon>
        <taxon>Neoptera</taxon>
        <taxon>Endopterygota</taxon>
        <taxon>Hymenoptera</taxon>
        <taxon>Apocrita</taxon>
        <taxon>Ichneumonoidea</taxon>
        <taxon>Braconidae</taxon>
        <taxon>Microgastrinae</taxon>
        <taxon>Cotesia</taxon>
    </lineage>
</organism>
<name>A0A8J2HBZ9_COTCN</name>
<feature type="transmembrane region" description="Helical" evidence="1">
    <location>
        <begin position="110"/>
        <end position="134"/>
    </location>
</feature>
<reference evidence="2" key="1">
    <citation type="submission" date="2021-04" db="EMBL/GenBank/DDBJ databases">
        <authorList>
            <person name="Chebbi M.A.C M."/>
        </authorList>
    </citation>
    <scope>NUCLEOTIDE SEQUENCE</scope>
</reference>
<keyword evidence="1" id="KW-0812">Transmembrane</keyword>
<protein>
    <submittedName>
        <fullName evidence="2">Uncharacterized protein</fullName>
    </submittedName>
</protein>
<dbReference type="OrthoDB" id="10408708at2759"/>
<dbReference type="Proteomes" id="UP000786811">
    <property type="component" value="Unassembled WGS sequence"/>
</dbReference>
<feature type="transmembrane region" description="Helical" evidence="1">
    <location>
        <begin position="265"/>
        <end position="284"/>
    </location>
</feature>
<proteinExistence type="predicted"/>
<comment type="caution">
    <text evidence="2">The sequence shown here is derived from an EMBL/GenBank/DDBJ whole genome shotgun (WGS) entry which is preliminary data.</text>
</comment>
<feature type="transmembrane region" description="Helical" evidence="1">
    <location>
        <begin position="87"/>
        <end position="103"/>
    </location>
</feature>